<dbReference type="NCBIfam" id="TIGR01849">
    <property type="entry name" value="PHB_depoly_PhaZ"/>
    <property type="match status" value="1"/>
</dbReference>
<dbReference type="SUPFAM" id="SSF53474">
    <property type="entry name" value="alpha/beta-Hydrolases"/>
    <property type="match status" value="1"/>
</dbReference>
<feature type="domain" description="PHB de-polymerase C-terminal" evidence="1">
    <location>
        <begin position="203"/>
        <end position="402"/>
    </location>
</feature>
<evidence type="ECO:0000313" key="5">
    <source>
        <dbReference type="Proteomes" id="UP000278036"/>
    </source>
</evidence>
<gene>
    <name evidence="2" type="primary">phaZ</name>
    <name evidence="2" type="ORF">D6Z83_20555</name>
    <name evidence="3" type="ORF">EBE87_16550</name>
</gene>
<dbReference type="InterPro" id="IPR010915">
    <property type="entry name" value="PHB_depoly_PhaZ"/>
</dbReference>
<accession>A0A3A9JTG4</accession>
<dbReference type="InterPro" id="IPR029058">
    <property type="entry name" value="AB_hydrolase_fold"/>
</dbReference>
<protein>
    <submittedName>
        <fullName evidence="2">Polyhydroxyalkanoate depolymerase</fullName>
    </submittedName>
</protein>
<dbReference type="EMBL" id="RAQU01000166">
    <property type="protein sequence ID" value="RKK02279.1"/>
    <property type="molecule type" value="Genomic_DNA"/>
</dbReference>
<dbReference type="PANTHER" id="PTHR36837">
    <property type="entry name" value="POLY(3-HYDROXYALKANOATE) POLYMERASE SUBUNIT PHAC"/>
    <property type="match status" value="1"/>
</dbReference>
<organism evidence="2 5">
    <name type="scientific">Teichococcus wenyumeiae</name>
    <dbReference type="NCBI Taxonomy" id="2478470"/>
    <lineage>
        <taxon>Bacteria</taxon>
        <taxon>Pseudomonadati</taxon>
        <taxon>Pseudomonadota</taxon>
        <taxon>Alphaproteobacteria</taxon>
        <taxon>Acetobacterales</taxon>
        <taxon>Roseomonadaceae</taxon>
        <taxon>Roseomonas</taxon>
    </lineage>
</organism>
<proteinExistence type="predicted"/>
<dbReference type="InParanoid" id="A0A3A9JTG4"/>
<dbReference type="PIRSF" id="PIRSF020818">
    <property type="entry name" value="PHB_depoly_PhaZ"/>
    <property type="match status" value="1"/>
</dbReference>
<dbReference type="OrthoDB" id="9774318at2"/>
<dbReference type="InterPro" id="IPR051321">
    <property type="entry name" value="PHA/PHB_synthase"/>
</dbReference>
<comment type="caution">
    <text evidence="2">The sequence shown here is derived from an EMBL/GenBank/DDBJ whole genome shotgun (WGS) entry which is preliminary data.</text>
</comment>
<dbReference type="PANTHER" id="PTHR36837:SF4">
    <property type="entry name" value="BLR0908 PROTEIN"/>
    <property type="match status" value="1"/>
</dbReference>
<evidence type="ECO:0000259" key="1">
    <source>
        <dbReference type="Pfam" id="PF06850"/>
    </source>
</evidence>
<evidence type="ECO:0000313" key="2">
    <source>
        <dbReference type="EMBL" id="RKK02279.1"/>
    </source>
</evidence>
<dbReference type="RefSeq" id="WP_120640100.1">
    <property type="nucleotide sequence ID" value="NZ_RAQU01000166.1"/>
</dbReference>
<dbReference type="Proteomes" id="UP000278036">
    <property type="component" value="Unassembled WGS sequence"/>
</dbReference>
<dbReference type="Proteomes" id="UP000274097">
    <property type="component" value="Unassembled WGS sequence"/>
</dbReference>
<reference evidence="2 5" key="1">
    <citation type="submission" date="2018-09" db="EMBL/GenBank/DDBJ databases">
        <title>Roseomonas sp. nov., isolated from feces of Tibetan antelopes in the Qinghai-Tibet plateau, China.</title>
        <authorList>
            <person name="Tian Z."/>
        </authorList>
    </citation>
    <scope>NUCLEOTIDE SEQUENCE [LARGE SCALE GENOMIC DNA]</scope>
    <source>
        <strain evidence="3 4">Z23</strain>
        <strain evidence="2 5">Z24</strain>
    </source>
</reference>
<dbReference type="AlphaFoldDB" id="A0A3A9JTG4"/>
<evidence type="ECO:0000313" key="4">
    <source>
        <dbReference type="Proteomes" id="UP000274097"/>
    </source>
</evidence>
<dbReference type="EMBL" id="RFLX01000012">
    <property type="protein sequence ID" value="RMI20410.1"/>
    <property type="molecule type" value="Genomic_DNA"/>
</dbReference>
<keyword evidence="4" id="KW-1185">Reference proteome</keyword>
<evidence type="ECO:0000313" key="3">
    <source>
        <dbReference type="EMBL" id="RMI20410.1"/>
    </source>
</evidence>
<name>A0A3A9JTG4_9PROT</name>
<dbReference type="InterPro" id="IPR009656">
    <property type="entry name" value="PHB_depo_C"/>
</dbReference>
<sequence length="427" mass="47123">MYYQLYQTQADLMAPFRAAARGMGGMLRHFDNGGPETFGVRQWTAALELLASTGITHLRPPFGFTTVMVGNQEVTVEEEVVASTPFGQLLHFKKDVEVPQPKILVVAPMSGHFATLLRGTVQVLLPENDVYITDWANARDIPTSAGRFGMDEFIEHVIAYQRHLGPGGHVLAVCQPAVPVLAAVALMAEDKDPATPASMTLMAGPIDTRVRPTEVNKLATEHDIGWFERHLIDTVPWRFQGGGRRVYPGIAQLSAFVSMNLDRHVKAHVDYYRNIMGGDSMRADAHRKFYDEYLAVMDLPAEFYLETVKGVFQDHDLATGKMTWRGRPVRPEAITATRLLTVEAGRDDICSVGQTEAAATLCSGLPAEMKFHHLQGDVGHYGVFNGRRWANEIYPLVRKVIDPERGAAAPPPAEKQLPVMVQDAAPA</sequence>
<dbReference type="Pfam" id="PF06850">
    <property type="entry name" value="PHB_depo_C"/>
    <property type="match status" value="1"/>
</dbReference>